<organism evidence="2 3">
    <name type="scientific">Ureaplasma ceti</name>
    <dbReference type="NCBI Taxonomy" id="3119530"/>
    <lineage>
        <taxon>Bacteria</taxon>
        <taxon>Bacillati</taxon>
        <taxon>Mycoplasmatota</taxon>
        <taxon>Mycoplasmoidales</taxon>
        <taxon>Mycoplasmoidaceae</taxon>
        <taxon>Ureaplasma</taxon>
    </lineage>
</organism>
<accession>A0ABP9UCA4</accession>
<reference evidence="2" key="1">
    <citation type="submission" date="2024-02" db="EMBL/GenBank/DDBJ databases">
        <title>Draft genome sequence of new strains in genus Ureaplasma.</title>
        <authorList>
            <person name="Nakajima Y."/>
            <person name="Segawa T."/>
        </authorList>
    </citation>
    <scope>NUCLEOTIDE SEQUENCE [LARGE SCALE GENOMIC DNA]</scope>
    <source>
        <strain evidence="2">OM1</strain>
    </source>
</reference>
<comment type="caution">
    <text evidence="2">The sequence shown here is derived from an EMBL/GenBank/DDBJ whole genome shotgun (WGS) entry which is preliminary data.</text>
</comment>
<evidence type="ECO:0000256" key="1">
    <source>
        <dbReference type="SAM" id="Phobius"/>
    </source>
</evidence>
<dbReference type="Proteomes" id="UP001449582">
    <property type="component" value="Unassembled WGS sequence"/>
</dbReference>
<keyword evidence="1" id="KW-1133">Transmembrane helix</keyword>
<protein>
    <submittedName>
        <fullName evidence="2">Uncharacterized protein</fullName>
    </submittedName>
</protein>
<keyword evidence="1" id="KW-0472">Membrane</keyword>
<proteinExistence type="predicted"/>
<evidence type="ECO:0000313" key="2">
    <source>
        <dbReference type="EMBL" id="GAA5414823.1"/>
    </source>
</evidence>
<gene>
    <name evidence="2" type="ORF">UREOM_5340</name>
</gene>
<name>A0ABP9UCA4_9BACT</name>
<dbReference type="RefSeq" id="WP_353289983.1">
    <property type="nucleotide sequence ID" value="NZ_BAABQM010000003.1"/>
</dbReference>
<keyword evidence="1" id="KW-0812">Transmembrane</keyword>
<keyword evidence="3" id="KW-1185">Reference proteome</keyword>
<feature type="transmembrane region" description="Helical" evidence="1">
    <location>
        <begin position="9"/>
        <end position="32"/>
    </location>
</feature>
<dbReference type="EMBL" id="BAABQM010000003">
    <property type="protein sequence ID" value="GAA5414823.1"/>
    <property type="molecule type" value="Genomic_DNA"/>
</dbReference>
<sequence length="186" mass="21410">MKLSKKTKYWLIGSGVTIGVLGAIFIPLGTVYGTMTQSLPPWRLGPWKNVPSQITADKLMVCFPNKVIDSYEIPSMSESTTNYKQSLKNQAVLKDSLQEYISLQLYRFNTKNHQFKWDPAWLKNLVIQLTPNVEKQEYKLTLSLMSGPDLKLTTAKESLYITYLHHNKKVVYPSSQCFGLYNWNKH</sequence>
<evidence type="ECO:0000313" key="3">
    <source>
        <dbReference type="Proteomes" id="UP001449582"/>
    </source>
</evidence>